<dbReference type="Proteomes" id="UP000428260">
    <property type="component" value="Chromosome"/>
</dbReference>
<dbReference type="RefSeq" id="WP_158869316.1">
    <property type="nucleotide sequence ID" value="NZ_CP046401.1"/>
</dbReference>
<evidence type="ECO:0000313" key="5">
    <source>
        <dbReference type="Proteomes" id="UP000428260"/>
    </source>
</evidence>
<dbReference type="AlphaFoldDB" id="A0A6I6JYG1"/>
<evidence type="ECO:0000256" key="1">
    <source>
        <dbReference type="ARBA" id="ARBA00006821"/>
    </source>
</evidence>
<sequence>MKTICFCANIHIPPPKFYCRFFHIRQNHANLSCPEIETYYKQVCSSRLVPWLKLLNKLISESDGKLKLTLSISGSTLMKLKEYNPDALVLMGKLLANRQIDFFAVPYSHSLLSYANSEYFRTETEKHQLLLKDMFGSQPEVYLLPTAFNSKQLLKSITEINRSAAIVYHGKFSDNQFQIPSEECGWQTPKLFPINCQLSYILQNGLCGIGKKSVESSASALYSKFMKHFPSSDPEIVIYNPLNISPDFQLIADSIFAAFLKKLVKKTDTTFLLPSQLPKHTFVFDTSMPKKDAKPVAGLYLKNKLQKEAFRFLQKVEDCTGLDSPELWEVINDMEYLRYMSLKFVKPSFVKRYFNPYSSPYMAYLSYMNILENIWMNQQDKTAFSRKSNVSVNT</sequence>
<organism evidence="4 5">
    <name type="scientific">Maribellus comscasis</name>
    <dbReference type="NCBI Taxonomy" id="2681766"/>
    <lineage>
        <taxon>Bacteria</taxon>
        <taxon>Pseudomonadati</taxon>
        <taxon>Bacteroidota</taxon>
        <taxon>Bacteroidia</taxon>
        <taxon>Marinilabiliales</taxon>
        <taxon>Prolixibacteraceae</taxon>
        <taxon>Maribellus</taxon>
    </lineage>
</organism>
<keyword evidence="5" id="KW-1185">Reference proteome</keyword>
<accession>A0A6I6JYG1</accession>
<proteinExistence type="inferred from homology"/>
<protein>
    <recommendedName>
        <fullName evidence="3">Glycoside hydrolase family 57 N-terminal domain-containing protein</fullName>
    </recommendedName>
</protein>
<feature type="domain" description="Glycoside hydrolase family 57 N-terminal" evidence="3">
    <location>
        <begin position="36"/>
        <end position="160"/>
    </location>
</feature>
<dbReference type="InterPro" id="IPR011330">
    <property type="entry name" value="Glyco_hydro/deAcase_b/a-brl"/>
</dbReference>
<dbReference type="KEGG" id="mcos:GM418_21680"/>
<reference evidence="4 5" key="1">
    <citation type="submission" date="2019-11" db="EMBL/GenBank/DDBJ databases">
        <authorList>
            <person name="Zheng R.K."/>
            <person name="Sun C.M."/>
        </authorList>
    </citation>
    <scope>NUCLEOTIDE SEQUENCE [LARGE SCALE GENOMIC DNA]</scope>
    <source>
        <strain evidence="4 5">WC007</strain>
    </source>
</reference>
<dbReference type="EMBL" id="CP046401">
    <property type="protein sequence ID" value="QGY46180.1"/>
    <property type="molecule type" value="Genomic_DNA"/>
</dbReference>
<evidence type="ECO:0000256" key="2">
    <source>
        <dbReference type="ARBA" id="ARBA00023277"/>
    </source>
</evidence>
<dbReference type="Gene3D" id="3.20.110.20">
    <property type="match status" value="1"/>
</dbReference>
<name>A0A6I6JYG1_9BACT</name>
<dbReference type="GO" id="GO:0003824">
    <property type="term" value="F:catalytic activity"/>
    <property type="evidence" value="ECO:0007669"/>
    <property type="project" value="InterPro"/>
</dbReference>
<gene>
    <name evidence="4" type="ORF">GM418_21680</name>
</gene>
<evidence type="ECO:0000313" key="4">
    <source>
        <dbReference type="EMBL" id="QGY46180.1"/>
    </source>
</evidence>
<dbReference type="SUPFAM" id="SSF88713">
    <property type="entry name" value="Glycoside hydrolase/deacetylase"/>
    <property type="match status" value="1"/>
</dbReference>
<dbReference type="GO" id="GO:0005975">
    <property type="term" value="P:carbohydrate metabolic process"/>
    <property type="evidence" value="ECO:0007669"/>
    <property type="project" value="InterPro"/>
</dbReference>
<keyword evidence="2" id="KW-0119">Carbohydrate metabolism</keyword>
<evidence type="ECO:0000259" key="3">
    <source>
        <dbReference type="Pfam" id="PF03065"/>
    </source>
</evidence>
<dbReference type="InterPro" id="IPR004300">
    <property type="entry name" value="Glyco_hydro_57_N"/>
</dbReference>
<dbReference type="Pfam" id="PF03065">
    <property type="entry name" value="Glyco_hydro_57"/>
    <property type="match status" value="1"/>
</dbReference>
<comment type="similarity">
    <text evidence="1">Belongs to the glycosyl hydrolase 57 family.</text>
</comment>